<protein>
    <recommendedName>
        <fullName evidence="1">F-box domain-containing protein</fullName>
    </recommendedName>
</protein>
<dbReference type="Proteomes" id="UP001221757">
    <property type="component" value="Unassembled WGS sequence"/>
</dbReference>
<dbReference type="Pfam" id="PF12937">
    <property type="entry name" value="F-box-like"/>
    <property type="match status" value="1"/>
</dbReference>
<comment type="caution">
    <text evidence="2">The sequence shown here is derived from an EMBL/GenBank/DDBJ whole genome shotgun (WGS) entry which is preliminary data.</text>
</comment>
<sequence>MPPKAPKEILLEILLHLEDPPTAARLALCSRNSADIARHTLYRHIHVAPEGRSSLFATLANNSELSTFVTYLHIAEGGGILCSADFYTATGHMCNLKSLHIDCGIHIRDFVPSFRTSLQAFSYAEPVCDMILQFLHQQSDITALSLTALSLGNLKDRKISLLFLPHLSEVLASPRDIPYLYCFTVPFDFVWTTTVLLRRLELLASRLQVVDAIDIEALFPDLEELVVMQDTT</sequence>
<dbReference type="AlphaFoldDB" id="A0AAD7MBL2"/>
<proteinExistence type="predicted"/>
<evidence type="ECO:0000259" key="1">
    <source>
        <dbReference type="Pfam" id="PF12937"/>
    </source>
</evidence>
<name>A0AAD7MBL2_MYCRO</name>
<accession>A0AAD7MBL2</accession>
<organism evidence="2 3">
    <name type="scientific">Mycena rosella</name>
    <name type="common">Pink bonnet</name>
    <name type="synonym">Agaricus rosellus</name>
    <dbReference type="NCBI Taxonomy" id="1033263"/>
    <lineage>
        <taxon>Eukaryota</taxon>
        <taxon>Fungi</taxon>
        <taxon>Dikarya</taxon>
        <taxon>Basidiomycota</taxon>
        <taxon>Agaricomycotina</taxon>
        <taxon>Agaricomycetes</taxon>
        <taxon>Agaricomycetidae</taxon>
        <taxon>Agaricales</taxon>
        <taxon>Marasmiineae</taxon>
        <taxon>Mycenaceae</taxon>
        <taxon>Mycena</taxon>
    </lineage>
</organism>
<keyword evidence="3" id="KW-1185">Reference proteome</keyword>
<dbReference type="EMBL" id="JARKIE010000002">
    <property type="protein sequence ID" value="KAJ7709668.1"/>
    <property type="molecule type" value="Genomic_DNA"/>
</dbReference>
<reference evidence="2" key="1">
    <citation type="submission" date="2023-03" db="EMBL/GenBank/DDBJ databases">
        <title>Massive genome expansion in bonnet fungi (Mycena s.s.) driven by repeated elements and novel gene families across ecological guilds.</title>
        <authorList>
            <consortium name="Lawrence Berkeley National Laboratory"/>
            <person name="Harder C.B."/>
            <person name="Miyauchi S."/>
            <person name="Viragh M."/>
            <person name="Kuo A."/>
            <person name="Thoen E."/>
            <person name="Andreopoulos B."/>
            <person name="Lu D."/>
            <person name="Skrede I."/>
            <person name="Drula E."/>
            <person name="Henrissat B."/>
            <person name="Morin E."/>
            <person name="Kohler A."/>
            <person name="Barry K."/>
            <person name="LaButti K."/>
            <person name="Morin E."/>
            <person name="Salamov A."/>
            <person name="Lipzen A."/>
            <person name="Mereny Z."/>
            <person name="Hegedus B."/>
            <person name="Baldrian P."/>
            <person name="Stursova M."/>
            <person name="Weitz H."/>
            <person name="Taylor A."/>
            <person name="Grigoriev I.V."/>
            <person name="Nagy L.G."/>
            <person name="Martin F."/>
            <person name="Kauserud H."/>
        </authorList>
    </citation>
    <scope>NUCLEOTIDE SEQUENCE</scope>
    <source>
        <strain evidence="2">CBHHK067</strain>
    </source>
</reference>
<gene>
    <name evidence="2" type="ORF">B0H17DRAFT_1190851</name>
</gene>
<evidence type="ECO:0000313" key="2">
    <source>
        <dbReference type="EMBL" id="KAJ7709668.1"/>
    </source>
</evidence>
<feature type="domain" description="F-box" evidence="1">
    <location>
        <begin position="6"/>
        <end position="46"/>
    </location>
</feature>
<evidence type="ECO:0000313" key="3">
    <source>
        <dbReference type="Proteomes" id="UP001221757"/>
    </source>
</evidence>
<dbReference type="InterPro" id="IPR001810">
    <property type="entry name" value="F-box_dom"/>
</dbReference>